<gene>
    <name evidence="3" type="ORF">DGYR_LOCUS6247</name>
</gene>
<feature type="region of interest" description="Disordered" evidence="1">
    <location>
        <begin position="19"/>
        <end position="69"/>
    </location>
</feature>
<feature type="chain" id="PRO_5029674097" evidence="2">
    <location>
        <begin position="21"/>
        <end position="69"/>
    </location>
</feature>
<name>A0A7I8VN84_9ANNE</name>
<feature type="signal peptide" evidence="2">
    <location>
        <begin position="1"/>
        <end position="20"/>
    </location>
</feature>
<dbReference type="AlphaFoldDB" id="A0A7I8VN84"/>
<sequence>MGFRMLLVFLMIVALTKVNSAPTEDTTATPDVVGSGSGGSGSEGSGGVFGNEANEGGDNGNEAAEQPTK</sequence>
<keyword evidence="4" id="KW-1185">Reference proteome</keyword>
<protein>
    <submittedName>
        <fullName evidence="3">DgyrCDS6495</fullName>
    </submittedName>
</protein>
<dbReference type="Proteomes" id="UP000549394">
    <property type="component" value="Unassembled WGS sequence"/>
</dbReference>
<feature type="compositionally biased region" description="Gly residues" evidence="1">
    <location>
        <begin position="35"/>
        <end position="49"/>
    </location>
</feature>
<evidence type="ECO:0000313" key="4">
    <source>
        <dbReference type="Proteomes" id="UP000549394"/>
    </source>
</evidence>
<evidence type="ECO:0000313" key="3">
    <source>
        <dbReference type="EMBL" id="CAD5117748.1"/>
    </source>
</evidence>
<comment type="caution">
    <text evidence="3">The sequence shown here is derived from an EMBL/GenBank/DDBJ whole genome shotgun (WGS) entry which is preliminary data.</text>
</comment>
<dbReference type="EMBL" id="CAJFCJ010000007">
    <property type="protein sequence ID" value="CAD5117748.1"/>
    <property type="molecule type" value="Genomic_DNA"/>
</dbReference>
<feature type="compositionally biased region" description="Low complexity" evidence="1">
    <location>
        <begin position="50"/>
        <end position="69"/>
    </location>
</feature>
<feature type="compositionally biased region" description="Polar residues" evidence="1">
    <location>
        <begin position="19"/>
        <end position="29"/>
    </location>
</feature>
<keyword evidence="2" id="KW-0732">Signal</keyword>
<organism evidence="3 4">
    <name type="scientific">Dimorphilus gyrociliatus</name>
    <dbReference type="NCBI Taxonomy" id="2664684"/>
    <lineage>
        <taxon>Eukaryota</taxon>
        <taxon>Metazoa</taxon>
        <taxon>Spiralia</taxon>
        <taxon>Lophotrochozoa</taxon>
        <taxon>Annelida</taxon>
        <taxon>Polychaeta</taxon>
        <taxon>Polychaeta incertae sedis</taxon>
        <taxon>Dinophilidae</taxon>
        <taxon>Dimorphilus</taxon>
    </lineage>
</organism>
<proteinExistence type="predicted"/>
<evidence type="ECO:0000256" key="1">
    <source>
        <dbReference type="SAM" id="MobiDB-lite"/>
    </source>
</evidence>
<evidence type="ECO:0000256" key="2">
    <source>
        <dbReference type="SAM" id="SignalP"/>
    </source>
</evidence>
<accession>A0A7I8VN84</accession>
<reference evidence="3 4" key="1">
    <citation type="submission" date="2020-08" db="EMBL/GenBank/DDBJ databases">
        <authorList>
            <person name="Hejnol A."/>
        </authorList>
    </citation>
    <scope>NUCLEOTIDE SEQUENCE [LARGE SCALE GENOMIC DNA]</scope>
</reference>